<dbReference type="PANTHER" id="PTHR33303">
    <property type="entry name" value="CYTOPLASMIC PROTEIN-RELATED"/>
    <property type="match status" value="1"/>
</dbReference>
<sequence length="143" mass="15539">MADAVTGAAEFADRDVIRRLLNDSKTWAFVGLGDNPEREVHNQARLLQQRGKRIFPVHPSGDTVLGEPGHASLADLPERVDVVGVYRRSEHAGAVVDEAIAAGAKAVWLPLDVIDVAAARRARDAGLDVVMDRCPAVEWALRR</sequence>
<dbReference type="PANTHER" id="PTHR33303:SF2">
    <property type="entry name" value="COA-BINDING DOMAIN-CONTAINING PROTEIN"/>
    <property type="match status" value="1"/>
</dbReference>
<evidence type="ECO:0000313" key="3">
    <source>
        <dbReference type="Proteomes" id="UP001596380"/>
    </source>
</evidence>
<dbReference type="EMBL" id="JBHSXS010000083">
    <property type="protein sequence ID" value="MFC6887345.1"/>
    <property type="molecule type" value="Genomic_DNA"/>
</dbReference>
<dbReference type="InterPro" id="IPR036291">
    <property type="entry name" value="NAD(P)-bd_dom_sf"/>
</dbReference>
<keyword evidence="3" id="KW-1185">Reference proteome</keyword>
<dbReference type="SMART" id="SM00881">
    <property type="entry name" value="CoA_binding"/>
    <property type="match status" value="1"/>
</dbReference>
<dbReference type="Pfam" id="PF13380">
    <property type="entry name" value="CoA_binding_2"/>
    <property type="match status" value="1"/>
</dbReference>
<evidence type="ECO:0000313" key="2">
    <source>
        <dbReference type="EMBL" id="MFC6887345.1"/>
    </source>
</evidence>
<dbReference type="InterPro" id="IPR003781">
    <property type="entry name" value="CoA-bd"/>
</dbReference>
<proteinExistence type="predicted"/>
<feature type="domain" description="CoA-binding" evidence="1">
    <location>
        <begin position="20"/>
        <end position="113"/>
    </location>
</feature>
<dbReference type="Proteomes" id="UP001596380">
    <property type="component" value="Unassembled WGS sequence"/>
</dbReference>
<name>A0ABW2D409_9ACTN</name>
<gene>
    <name evidence="2" type="ORF">ACFQKB_46810</name>
</gene>
<evidence type="ECO:0000259" key="1">
    <source>
        <dbReference type="SMART" id="SM00881"/>
    </source>
</evidence>
<dbReference type="RefSeq" id="WP_160821969.1">
    <property type="nucleotide sequence ID" value="NZ_JBHSXE010000001.1"/>
</dbReference>
<comment type="caution">
    <text evidence="2">The sequence shown here is derived from an EMBL/GenBank/DDBJ whole genome shotgun (WGS) entry which is preliminary data.</text>
</comment>
<reference evidence="3" key="1">
    <citation type="journal article" date="2019" name="Int. J. Syst. Evol. Microbiol.">
        <title>The Global Catalogue of Microorganisms (GCM) 10K type strain sequencing project: providing services to taxonomists for standard genome sequencing and annotation.</title>
        <authorList>
            <consortium name="The Broad Institute Genomics Platform"/>
            <consortium name="The Broad Institute Genome Sequencing Center for Infectious Disease"/>
            <person name="Wu L."/>
            <person name="Ma J."/>
        </authorList>
    </citation>
    <scope>NUCLEOTIDE SEQUENCE [LARGE SCALE GENOMIC DNA]</scope>
    <source>
        <strain evidence="3">JCM 3369</strain>
    </source>
</reference>
<organism evidence="2 3">
    <name type="scientific">Actinomadura yumaensis</name>
    <dbReference type="NCBI Taxonomy" id="111807"/>
    <lineage>
        <taxon>Bacteria</taxon>
        <taxon>Bacillati</taxon>
        <taxon>Actinomycetota</taxon>
        <taxon>Actinomycetes</taxon>
        <taxon>Streptosporangiales</taxon>
        <taxon>Thermomonosporaceae</taxon>
        <taxon>Actinomadura</taxon>
    </lineage>
</organism>
<dbReference type="SUPFAM" id="SSF51735">
    <property type="entry name" value="NAD(P)-binding Rossmann-fold domains"/>
    <property type="match status" value="1"/>
</dbReference>
<dbReference type="Gene3D" id="3.40.50.720">
    <property type="entry name" value="NAD(P)-binding Rossmann-like Domain"/>
    <property type="match status" value="1"/>
</dbReference>
<accession>A0ABW2D409</accession>
<protein>
    <submittedName>
        <fullName evidence="2">CoA-binding protein</fullName>
    </submittedName>
</protein>